<dbReference type="PANTHER" id="PTHR36966">
    <property type="entry name" value="REP-ASSOCIATED TYROSINE TRANSPOSASE"/>
    <property type="match status" value="1"/>
</dbReference>
<dbReference type="RefSeq" id="WP_150091594.1">
    <property type="nucleotide sequence ID" value="NZ_JBFUOH010000134.1"/>
</dbReference>
<feature type="domain" description="Transposase IS200-like" evidence="1">
    <location>
        <begin position="9"/>
        <end position="137"/>
    </location>
</feature>
<comment type="caution">
    <text evidence="2">The sequence shown here is derived from an EMBL/GenBank/DDBJ whole genome shotgun (WGS) entry which is preliminary data.</text>
</comment>
<dbReference type="Gene3D" id="3.30.70.1290">
    <property type="entry name" value="Transposase IS200-like"/>
    <property type="match status" value="1"/>
</dbReference>
<dbReference type="InterPro" id="IPR002686">
    <property type="entry name" value="Transposase_17"/>
</dbReference>
<sequence>MSRYRRVTAAGACYFFTVVTERRRPLLTDEAPRRWLREAIAATRSDYPFAIDAWVLLPDHLHCIWTLPDGDADFSTHWRLIKRRFSQRANVLLHRDDWMSPSKRKHRESTIWQRRFWEHCIRNEGDYGAHMDYIHFNPVKHGLVTRVADWPYSTFHRLVAAGVYPPDWAFAPEAATELTVGE</sequence>
<dbReference type="NCBIfam" id="NF047646">
    <property type="entry name" value="REP_Tyr_transpos"/>
    <property type="match status" value="1"/>
</dbReference>
<dbReference type="OrthoDB" id="9794403at2"/>
<name>A0A5M8FPU2_9GAMM</name>
<dbReference type="InterPro" id="IPR052715">
    <property type="entry name" value="RAYT_transposase"/>
</dbReference>
<protein>
    <submittedName>
        <fullName evidence="2">Transposase</fullName>
    </submittedName>
</protein>
<accession>A0A5M8FPU2</accession>
<evidence type="ECO:0000259" key="1">
    <source>
        <dbReference type="SMART" id="SM01321"/>
    </source>
</evidence>
<evidence type="ECO:0000313" key="2">
    <source>
        <dbReference type="EMBL" id="KAA6186000.1"/>
    </source>
</evidence>
<dbReference type="GO" id="GO:0004803">
    <property type="term" value="F:transposase activity"/>
    <property type="evidence" value="ECO:0007669"/>
    <property type="project" value="InterPro"/>
</dbReference>
<dbReference type="GO" id="GO:0043565">
    <property type="term" value="F:sequence-specific DNA binding"/>
    <property type="evidence" value="ECO:0007669"/>
    <property type="project" value="TreeGrafter"/>
</dbReference>
<proteinExistence type="predicted"/>
<keyword evidence="3" id="KW-1185">Reference proteome</keyword>
<dbReference type="SUPFAM" id="SSF143422">
    <property type="entry name" value="Transposase IS200-like"/>
    <property type="match status" value="1"/>
</dbReference>
<dbReference type="EMBL" id="VWXX01000006">
    <property type="protein sequence ID" value="KAA6186000.1"/>
    <property type="molecule type" value="Genomic_DNA"/>
</dbReference>
<dbReference type="AlphaFoldDB" id="A0A5M8FPU2"/>
<dbReference type="GO" id="GO:0006313">
    <property type="term" value="P:DNA transposition"/>
    <property type="evidence" value="ECO:0007669"/>
    <property type="project" value="InterPro"/>
</dbReference>
<dbReference type="Pfam" id="PF01797">
    <property type="entry name" value="Y1_Tnp"/>
    <property type="match status" value="1"/>
</dbReference>
<dbReference type="PANTHER" id="PTHR36966:SF1">
    <property type="entry name" value="REP-ASSOCIATED TYROSINE TRANSPOSASE"/>
    <property type="match status" value="1"/>
</dbReference>
<dbReference type="Proteomes" id="UP000322981">
    <property type="component" value="Unassembled WGS sequence"/>
</dbReference>
<gene>
    <name evidence="2" type="ORF">F2Q65_06430</name>
</gene>
<evidence type="ECO:0000313" key="3">
    <source>
        <dbReference type="Proteomes" id="UP000322981"/>
    </source>
</evidence>
<reference evidence="2 3" key="1">
    <citation type="submission" date="2019-09" db="EMBL/GenBank/DDBJ databases">
        <title>Whole-genome sequence of the purple sulfur bacterium Thiohalocapsa marina DSM 19078.</title>
        <authorList>
            <person name="Kyndt J.A."/>
            <person name="Meyer T.E."/>
        </authorList>
    </citation>
    <scope>NUCLEOTIDE SEQUENCE [LARGE SCALE GENOMIC DNA]</scope>
    <source>
        <strain evidence="2 3">DSM 19078</strain>
    </source>
</reference>
<dbReference type="SMART" id="SM01321">
    <property type="entry name" value="Y1_Tnp"/>
    <property type="match status" value="1"/>
</dbReference>
<organism evidence="2 3">
    <name type="scientific">Thiohalocapsa marina</name>
    <dbReference type="NCBI Taxonomy" id="424902"/>
    <lineage>
        <taxon>Bacteria</taxon>
        <taxon>Pseudomonadati</taxon>
        <taxon>Pseudomonadota</taxon>
        <taxon>Gammaproteobacteria</taxon>
        <taxon>Chromatiales</taxon>
        <taxon>Chromatiaceae</taxon>
        <taxon>Thiohalocapsa</taxon>
    </lineage>
</organism>
<dbReference type="InterPro" id="IPR036515">
    <property type="entry name" value="Transposase_17_sf"/>
</dbReference>